<gene>
    <name evidence="6" type="ORF">CYLTODRAFT_489952</name>
</gene>
<evidence type="ECO:0000256" key="3">
    <source>
        <dbReference type="ARBA" id="ARBA00022833"/>
    </source>
</evidence>
<keyword evidence="2 4" id="KW-0863">Zinc-finger</keyword>
<dbReference type="PROSITE" id="PS50865">
    <property type="entry name" value="ZF_MYND_2"/>
    <property type="match status" value="1"/>
</dbReference>
<evidence type="ECO:0000313" key="7">
    <source>
        <dbReference type="Proteomes" id="UP000054007"/>
    </source>
</evidence>
<name>A0A0D7BDJ0_9AGAR</name>
<keyword evidence="1" id="KW-0479">Metal-binding</keyword>
<protein>
    <recommendedName>
        <fullName evidence="5">MYND-type domain-containing protein</fullName>
    </recommendedName>
</protein>
<dbReference type="AlphaFoldDB" id="A0A0D7BDJ0"/>
<dbReference type="Pfam" id="PF01753">
    <property type="entry name" value="zf-MYND"/>
    <property type="match status" value="1"/>
</dbReference>
<reference evidence="6 7" key="1">
    <citation type="journal article" date="2015" name="Fungal Genet. Biol.">
        <title>Evolution of novel wood decay mechanisms in Agaricales revealed by the genome sequences of Fistulina hepatica and Cylindrobasidium torrendii.</title>
        <authorList>
            <person name="Floudas D."/>
            <person name="Held B.W."/>
            <person name="Riley R."/>
            <person name="Nagy L.G."/>
            <person name="Koehler G."/>
            <person name="Ransdell A.S."/>
            <person name="Younus H."/>
            <person name="Chow J."/>
            <person name="Chiniquy J."/>
            <person name="Lipzen A."/>
            <person name="Tritt A."/>
            <person name="Sun H."/>
            <person name="Haridas S."/>
            <person name="LaButti K."/>
            <person name="Ohm R.A."/>
            <person name="Kues U."/>
            <person name="Blanchette R.A."/>
            <person name="Grigoriev I.V."/>
            <person name="Minto R.E."/>
            <person name="Hibbett D.S."/>
        </authorList>
    </citation>
    <scope>NUCLEOTIDE SEQUENCE [LARGE SCALE GENOMIC DNA]</scope>
    <source>
        <strain evidence="6 7">FP15055 ss-10</strain>
    </source>
</reference>
<sequence length="333" mass="38574">MPNIFVWPDSPPIVRKCLVYKADASAIDPLVVDPGPSVIPMLFNIEGTDSNFMASTISELAPDLRATYGPATKDHIQLRMTEYGRDPLRPHLQNYYTIYWTRDIAHPKNETLCRMLGVDPDVPSTRPMWRGDVVVAFAQEDQRIIHENMMMVHQRRANPAFFWKDVPAEASCVMTGFFREEYASPQWLKSYYDDLEWAQFNLESQICKMSPLNRSATTILPWDRLRDEKLKSSEHDLEVAELHMRWGMYPALFSQQAADQPIPLAEEESERAERFKRRACASCGEDRPMKVCPCKYAYYCSVSCQKQDWKSGHKALLAHRKDGKQWTVDHEVY</sequence>
<dbReference type="Gene3D" id="6.10.140.2220">
    <property type="match status" value="1"/>
</dbReference>
<keyword evidence="7" id="KW-1185">Reference proteome</keyword>
<evidence type="ECO:0000259" key="5">
    <source>
        <dbReference type="PROSITE" id="PS50865"/>
    </source>
</evidence>
<accession>A0A0D7BDJ0</accession>
<evidence type="ECO:0000256" key="1">
    <source>
        <dbReference type="ARBA" id="ARBA00022723"/>
    </source>
</evidence>
<proteinExistence type="predicted"/>
<keyword evidence="3" id="KW-0862">Zinc</keyword>
<evidence type="ECO:0000256" key="2">
    <source>
        <dbReference type="ARBA" id="ARBA00022771"/>
    </source>
</evidence>
<dbReference type="Proteomes" id="UP000054007">
    <property type="component" value="Unassembled WGS sequence"/>
</dbReference>
<dbReference type="OrthoDB" id="432970at2759"/>
<dbReference type="SUPFAM" id="SSF144232">
    <property type="entry name" value="HIT/MYND zinc finger-like"/>
    <property type="match status" value="1"/>
</dbReference>
<dbReference type="GO" id="GO:0008270">
    <property type="term" value="F:zinc ion binding"/>
    <property type="evidence" value="ECO:0007669"/>
    <property type="project" value="UniProtKB-KW"/>
</dbReference>
<feature type="domain" description="MYND-type" evidence="5">
    <location>
        <begin position="280"/>
        <end position="317"/>
    </location>
</feature>
<dbReference type="InterPro" id="IPR002893">
    <property type="entry name" value="Znf_MYND"/>
</dbReference>
<evidence type="ECO:0000313" key="6">
    <source>
        <dbReference type="EMBL" id="KIY68214.1"/>
    </source>
</evidence>
<dbReference type="EMBL" id="KN880507">
    <property type="protein sequence ID" value="KIY68214.1"/>
    <property type="molecule type" value="Genomic_DNA"/>
</dbReference>
<organism evidence="6 7">
    <name type="scientific">Cylindrobasidium torrendii FP15055 ss-10</name>
    <dbReference type="NCBI Taxonomy" id="1314674"/>
    <lineage>
        <taxon>Eukaryota</taxon>
        <taxon>Fungi</taxon>
        <taxon>Dikarya</taxon>
        <taxon>Basidiomycota</taxon>
        <taxon>Agaricomycotina</taxon>
        <taxon>Agaricomycetes</taxon>
        <taxon>Agaricomycetidae</taxon>
        <taxon>Agaricales</taxon>
        <taxon>Marasmiineae</taxon>
        <taxon>Physalacriaceae</taxon>
        <taxon>Cylindrobasidium</taxon>
    </lineage>
</organism>
<evidence type="ECO:0000256" key="4">
    <source>
        <dbReference type="PROSITE-ProRule" id="PRU00134"/>
    </source>
</evidence>